<dbReference type="InterPro" id="IPR050445">
    <property type="entry name" value="Bact_polysacc_biosynth/exp"/>
</dbReference>
<evidence type="ECO:0000259" key="7">
    <source>
        <dbReference type="Pfam" id="PF02706"/>
    </source>
</evidence>
<name>A0A0F4NQ07_9VIBR</name>
<dbReference type="RefSeq" id="WP_045954644.1">
    <property type="nucleotide sequence ID" value="NZ_JXXV01000011.1"/>
</dbReference>
<sequence length="256" mass="28195">MSGQNQQPVANHSYPPQIPNSFSTGDEIDLRELLKALWDGKLIIIAATFLLAIFAAGYALSTPNVYKAGSSFLIDKNFFNAMGVNEPNITSELVASQGFKHKLTQYAEVEQSVFSGVSLTLDQRTKTISISQFSTDLKFAFDGVNQVSLILNDVLKQQELNKVEITLKALQSNLADGAITPKAQDYLDELLAQQLYRKAMLENPNTELVKVIKQAVLPTSHVKPKRPLIIVLGTLLGGMLGVAIVLVRFAFRREDD</sequence>
<keyword evidence="5 6" id="KW-0472">Membrane</keyword>
<evidence type="ECO:0000256" key="3">
    <source>
        <dbReference type="ARBA" id="ARBA00022692"/>
    </source>
</evidence>
<evidence type="ECO:0000259" key="8">
    <source>
        <dbReference type="Pfam" id="PF13807"/>
    </source>
</evidence>
<dbReference type="PANTHER" id="PTHR32309">
    <property type="entry name" value="TYROSINE-PROTEIN KINASE"/>
    <property type="match status" value="1"/>
</dbReference>
<comment type="caution">
    <text evidence="9">The sequence shown here is derived from an EMBL/GenBank/DDBJ whole genome shotgun (WGS) entry which is preliminary data.</text>
</comment>
<evidence type="ECO:0000256" key="6">
    <source>
        <dbReference type="SAM" id="Phobius"/>
    </source>
</evidence>
<dbReference type="Proteomes" id="UP000033673">
    <property type="component" value="Unassembled WGS sequence"/>
</dbReference>
<dbReference type="OrthoDB" id="9775724at2"/>
<feature type="transmembrane region" description="Helical" evidence="6">
    <location>
        <begin position="42"/>
        <end position="60"/>
    </location>
</feature>
<dbReference type="GO" id="GO:0005886">
    <property type="term" value="C:plasma membrane"/>
    <property type="evidence" value="ECO:0007669"/>
    <property type="project" value="UniProtKB-SubCell"/>
</dbReference>
<evidence type="ECO:0000256" key="2">
    <source>
        <dbReference type="ARBA" id="ARBA00022475"/>
    </source>
</evidence>
<keyword evidence="2" id="KW-1003">Cell membrane</keyword>
<gene>
    <name evidence="9" type="ORF">TW81_05105</name>
</gene>
<feature type="domain" description="Polysaccharide chain length determinant N-terminal" evidence="7">
    <location>
        <begin position="26"/>
        <end position="68"/>
    </location>
</feature>
<evidence type="ECO:0008006" key="11">
    <source>
        <dbReference type="Google" id="ProtNLM"/>
    </source>
</evidence>
<dbReference type="Pfam" id="PF02706">
    <property type="entry name" value="Wzz"/>
    <property type="match status" value="1"/>
</dbReference>
<feature type="domain" description="Tyrosine-protein kinase G-rich" evidence="8">
    <location>
        <begin position="202"/>
        <end position="248"/>
    </location>
</feature>
<keyword evidence="4 6" id="KW-1133">Transmembrane helix</keyword>
<dbReference type="STRING" id="579748.TW81_05105"/>
<accession>A0A0F4NQ07</accession>
<evidence type="ECO:0000256" key="4">
    <source>
        <dbReference type="ARBA" id="ARBA00022989"/>
    </source>
</evidence>
<dbReference type="InterPro" id="IPR003856">
    <property type="entry name" value="LPS_length_determ_N"/>
</dbReference>
<dbReference type="AlphaFoldDB" id="A0A0F4NQ07"/>
<dbReference type="PANTHER" id="PTHR32309:SF13">
    <property type="entry name" value="FERRIC ENTEROBACTIN TRANSPORT PROTEIN FEPE"/>
    <property type="match status" value="1"/>
</dbReference>
<dbReference type="InterPro" id="IPR032807">
    <property type="entry name" value="GNVR"/>
</dbReference>
<keyword evidence="10" id="KW-1185">Reference proteome</keyword>
<dbReference type="EMBL" id="JXXV01000011">
    <property type="protein sequence ID" value="KJY84176.1"/>
    <property type="molecule type" value="Genomic_DNA"/>
</dbReference>
<proteinExistence type="predicted"/>
<evidence type="ECO:0000256" key="5">
    <source>
        <dbReference type="ARBA" id="ARBA00023136"/>
    </source>
</evidence>
<reference evidence="9 10" key="1">
    <citation type="journal article" date="2015" name="BMC Genomics">
        <title>Genome mining reveals unlocked bioactive potential of marine Gram-negative bacteria.</title>
        <authorList>
            <person name="Machado H."/>
            <person name="Sonnenschein E.C."/>
            <person name="Melchiorsen J."/>
            <person name="Gram L."/>
        </authorList>
    </citation>
    <scope>NUCLEOTIDE SEQUENCE [LARGE SCALE GENOMIC DNA]</scope>
    <source>
        <strain evidence="9 10">S2757</strain>
    </source>
</reference>
<feature type="transmembrane region" description="Helical" evidence="6">
    <location>
        <begin position="228"/>
        <end position="251"/>
    </location>
</feature>
<protein>
    <recommendedName>
        <fullName evidence="11">Polysaccharide chain length determinant N-terminal domain-containing protein</fullName>
    </recommendedName>
</protein>
<comment type="subcellular location">
    <subcellularLocation>
        <location evidence="1">Cell membrane</location>
        <topology evidence="1">Multi-pass membrane protein</topology>
    </subcellularLocation>
</comment>
<dbReference type="PATRIC" id="fig|579748.3.peg.1044"/>
<evidence type="ECO:0000256" key="1">
    <source>
        <dbReference type="ARBA" id="ARBA00004651"/>
    </source>
</evidence>
<keyword evidence="3 6" id="KW-0812">Transmembrane</keyword>
<organism evidence="9 10">
    <name type="scientific">Vibrio galatheae</name>
    <dbReference type="NCBI Taxonomy" id="579748"/>
    <lineage>
        <taxon>Bacteria</taxon>
        <taxon>Pseudomonadati</taxon>
        <taxon>Pseudomonadota</taxon>
        <taxon>Gammaproteobacteria</taxon>
        <taxon>Vibrionales</taxon>
        <taxon>Vibrionaceae</taxon>
        <taxon>Vibrio</taxon>
    </lineage>
</organism>
<evidence type="ECO:0000313" key="9">
    <source>
        <dbReference type="EMBL" id="KJY84176.1"/>
    </source>
</evidence>
<dbReference type="Pfam" id="PF13807">
    <property type="entry name" value="GNVR"/>
    <property type="match status" value="1"/>
</dbReference>
<dbReference type="GO" id="GO:0004713">
    <property type="term" value="F:protein tyrosine kinase activity"/>
    <property type="evidence" value="ECO:0007669"/>
    <property type="project" value="TreeGrafter"/>
</dbReference>
<evidence type="ECO:0000313" key="10">
    <source>
        <dbReference type="Proteomes" id="UP000033673"/>
    </source>
</evidence>